<dbReference type="InterPro" id="IPR051607">
    <property type="entry name" value="Metallo-dep_hydrolases"/>
</dbReference>
<evidence type="ECO:0000256" key="3">
    <source>
        <dbReference type="ARBA" id="ARBA00012781"/>
    </source>
</evidence>
<gene>
    <name evidence="11" type="ORF">LSTR_LSTR003225</name>
</gene>
<dbReference type="AlphaFoldDB" id="A0A482XRR8"/>
<comment type="caution">
    <text evidence="11">The sequence shown here is derived from an EMBL/GenBank/DDBJ whole genome shotgun (WGS) entry which is preliminary data.</text>
</comment>
<dbReference type="InterPro" id="IPR032466">
    <property type="entry name" value="Metal_Hydrolase"/>
</dbReference>
<dbReference type="FunCoup" id="A0A482XRR8">
    <property type="interactions" value="388"/>
</dbReference>
<evidence type="ECO:0000313" key="12">
    <source>
        <dbReference type="Proteomes" id="UP000291343"/>
    </source>
</evidence>
<keyword evidence="6 9" id="KW-0378">Hydrolase</keyword>
<evidence type="ECO:0000259" key="10">
    <source>
        <dbReference type="Pfam" id="PF01979"/>
    </source>
</evidence>
<dbReference type="SUPFAM" id="SSF51556">
    <property type="entry name" value="Metallo-dependent hydrolases"/>
    <property type="match status" value="1"/>
</dbReference>
<dbReference type="PANTHER" id="PTHR11271">
    <property type="entry name" value="GUANINE DEAMINASE"/>
    <property type="match status" value="1"/>
</dbReference>
<feature type="domain" description="Amidohydrolase-related" evidence="10">
    <location>
        <begin position="75"/>
        <end position="378"/>
    </location>
</feature>
<evidence type="ECO:0000313" key="11">
    <source>
        <dbReference type="EMBL" id="RZF48845.1"/>
    </source>
</evidence>
<protein>
    <recommendedName>
        <fullName evidence="4 9">Guanine deaminase</fullName>
        <shortName evidence="9">Guanase</shortName>
        <ecNumber evidence="3 9">3.5.4.3</ecNumber>
    </recommendedName>
    <alternativeName>
        <fullName evidence="9">Guanine aminohydrolase</fullName>
    </alternativeName>
</protein>
<evidence type="ECO:0000256" key="8">
    <source>
        <dbReference type="ARBA" id="ARBA00051148"/>
    </source>
</evidence>
<name>A0A482XRR8_LAOST</name>
<dbReference type="EC" id="3.5.4.3" evidence="3 9"/>
<proteinExistence type="inferred from homology"/>
<dbReference type="GO" id="GO:0008892">
    <property type="term" value="F:guanine deaminase activity"/>
    <property type="evidence" value="ECO:0007669"/>
    <property type="project" value="UniProtKB-UniRule"/>
</dbReference>
<sequence length="426" mass="46943">MFSSKAEQLPGKGLIFIGTYAHSLEPVQITIEKGILAVLNGVIVAAEKSPGDIACIKQKFPEVEWEKVELQSGQFLCPGFIDLHVHAPQFPNAGLGYDMPLLEWLQKYTYPCEQKYSDVNHAKYVYKSVVEKMLSCGTTTACYFGTIHRESTLELAKAVALAGQRAFIGKVNMNFGCPENYSESLEESLEETKKFIDGVLELKNSLVKPIITPRFAVTCDSKLMTGLSKLAEANSLHIQTHISENTSEVEFVKELFHGKNYTDVYDQAGLLTNRTLLAHGIYLSDSELELIRERGCTVVHCPNSNVSLKSGICKVRRLQKHTVNVGLGTDVSGGYSASMLNCMRSAIDASIVTFFPDSESSPLTYNEVFYMATSGAAKEEISSFNANDSLTDSEIIQKFIYTGDDRNIIAVYVDGVQVKTGLKSSQ</sequence>
<dbReference type="InterPro" id="IPR006680">
    <property type="entry name" value="Amidohydro-rel"/>
</dbReference>
<dbReference type="STRING" id="195883.A0A482XRR8"/>
<keyword evidence="7 9" id="KW-0862">Zinc</keyword>
<evidence type="ECO:0000256" key="7">
    <source>
        <dbReference type="ARBA" id="ARBA00022833"/>
    </source>
</evidence>
<comment type="cofactor">
    <cofactor evidence="9">
        <name>Zn(2+)</name>
        <dbReference type="ChEBI" id="CHEBI:29105"/>
    </cofactor>
    <text evidence="9">Binds 1 zinc ion per subunit.</text>
</comment>
<dbReference type="Proteomes" id="UP000291343">
    <property type="component" value="Unassembled WGS sequence"/>
</dbReference>
<keyword evidence="12" id="KW-1185">Reference proteome</keyword>
<dbReference type="InParanoid" id="A0A482XRR8"/>
<dbReference type="GO" id="GO:0008270">
    <property type="term" value="F:zinc ion binding"/>
    <property type="evidence" value="ECO:0007669"/>
    <property type="project" value="UniProtKB-UniRule"/>
</dbReference>
<comment type="similarity">
    <text evidence="2 9">Belongs to the metallo-dependent hydrolases superfamily. ATZ/TRZ family.</text>
</comment>
<reference evidence="11 12" key="1">
    <citation type="journal article" date="2017" name="Gigascience">
        <title>Genome sequence of the small brown planthopper, Laodelphax striatellus.</title>
        <authorList>
            <person name="Zhu J."/>
            <person name="Jiang F."/>
            <person name="Wang X."/>
            <person name="Yang P."/>
            <person name="Bao Y."/>
            <person name="Zhao W."/>
            <person name="Wang W."/>
            <person name="Lu H."/>
            <person name="Wang Q."/>
            <person name="Cui N."/>
            <person name="Li J."/>
            <person name="Chen X."/>
            <person name="Luo L."/>
            <person name="Yu J."/>
            <person name="Kang L."/>
            <person name="Cui F."/>
        </authorList>
    </citation>
    <scope>NUCLEOTIDE SEQUENCE [LARGE SCALE GENOMIC DNA]</scope>
    <source>
        <strain evidence="11">Lst14</strain>
    </source>
</reference>
<accession>A0A482XRR8</accession>
<dbReference type="Pfam" id="PF01979">
    <property type="entry name" value="Amidohydro_1"/>
    <property type="match status" value="1"/>
</dbReference>
<dbReference type="OrthoDB" id="194468at2759"/>
<dbReference type="Gene3D" id="2.30.40.10">
    <property type="entry name" value="Urease, subunit C, domain 1"/>
    <property type="match status" value="1"/>
</dbReference>
<dbReference type="PANTHER" id="PTHR11271:SF6">
    <property type="entry name" value="GUANINE DEAMINASE"/>
    <property type="match status" value="1"/>
</dbReference>
<dbReference type="EMBL" id="QKKF02000897">
    <property type="protein sequence ID" value="RZF48845.1"/>
    <property type="molecule type" value="Genomic_DNA"/>
</dbReference>
<dbReference type="SMR" id="A0A482XRR8"/>
<keyword evidence="5 9" id="KW-0479">Metal-binding</keyword>
<evidence type="ECO:0000256" key="1">
    <source>
        <dbReference type="ARBA" id="ARBA00004984"/>
    </source>
</evidence>
<comment type="pathway">
    <text evidence="1 9">Purine metabolism; guanine degradation; xanthine from guanine: step 1/1.</text>
</comment>
<organism evidence="11 12">
    <name type="scientific">Laodelphax striatellus</name>
    <name type="common">Small brown planthopper</name>
    <name type="synonym">Delphax striatella</name>
    <dbReference type="NCBI Taxonomy" id="195883"/>
    <lineage>
        <taxon>Eukaryota</taxon>
        <taxon>Metazoa</taxon>
        <taxon>Ecdysozoa</taxon>
        <taxon>Arthropoda</taxon>
        <taxon>Hexapoda</taxon>
        <taxon>Insecta</taxon>
        <taxon>Pterygota</taxon>
        <taxon>Neoptera</taxon>
        <taxon>Paraneoptera</taxon>
        <taxon>Hemiptera</taxon>
        <taxon>Auchenorrhyncha</taxon>
        <taxon>Fulgoroidea</taxon>
        <taxon>Delphacidae</taxon>
        <taxon>Criomorphinae</taxon>
        <taxon>Laodelphax</taxon>
    </lineage>
</organism>
<dbReference type="Gene3D" id="3.20.20.140">
    <property type="entry name" value="Metal-dependent hydrolases"/>
    <property type="match status" value="1"/>
</dbReference>
<dbReference type="NCBIfam" id="TIGR02967">
    <property type="entry name" value="guan_deamin"/>
    <property type="match status" value="1"/>
</dbReference>
<comment type="catalytic activity">
    <reaction evidence="8 9">
        <text>guanine + H2O + H(+) = xanthine + NH4(+)</text>
        <dbReference type="Rhea" id="RHEA:14665"/>
        <dbReference type="ChEBI" id="CHEBI:15377"/>
        <dbReference type="ChEBI" id="CHEBI:15378"/>
        <dbReference type="ChEBI" id="CHEBI:16235"/>
        <dbReference type="ChEBI" id="CHEBI:17712"/>
        <dbReference type="ChEBI" id="CHEBI:28938"/>
        <dbReference type="EC" id="3.5.4.3"/>
    </reaction>
</comment>
<evidence type="ECO:0000256" key="2">
    <source>
        <dbReference type="ARBA" id="ARBA00006745"/>
    </source>
</evidence>
<dbReference type="GO" id="GO:0005829">
    <property type="term" value="C:cytosol"/>
    <property type="evidence" value="ECO:0007669"/>
    <property type="project" value="TreeGrafter"/>
</dbReference>
<dbReference type="GO" id="GO:0006147">
    <property type="term" value="P:guanine catabolic process"/>
    <property type="evidence" value="ECO:0007669"/>
    <property type="project" value="UniProtKB-UniRule"/>
</dbReference>
<evidence type="ECO:0000256" key="5">
    <source>
        <dbReference type="ARBA" id="ARBA00022723"/>
    </source>
</evidence>
<evidence type="ECO:0000256" key="4">
    <source>
        <dbReference type="ARBA" id="ARBA00014514"/>
    </source>
</evidence>
<comment type="function">
    <text evidence="9">Catalyzes the hydrolytic deamination of guanine, producing xanthine and ammonia.</text>
</comment>
<dbReference type="InterPro" id="IPR011059">
    <property type="entry name" value="Metal-dep_hydrolase_composite"/>
</dbReference>
<evidence type="ECO:0000256" key="9">
    <source>
        <dbReference type="RuleBase" id="RU366009"/>
    </source>
</evidence>
<dbReference type="InterPro" id="IPR014311">
    <property type="entry name" value="Guanine_deaminase"/>
</dbReference>
<evidence type="ECO:0000256" key="6">
    <source>
        <dbReference type="ARBA" id="ARBA00022801"/>
    </source>
</evidence>
<dbReference type="UniPathway" id="UPA00603">
    <property type="reaction ID" value="UER00660"/>
</dbReference>
<dbReference type="FunFam" id="3.20.20.140:FF:000022">
    <property type="entry name" value="Guanine deaminase"/>
    <property type="match status" value="1"/>
</dbReference>